<evidence type="ECO:0000256" key="1">
    <source>
        <dbReference type="SAM" id="MobiDB-lite"/>
    </source>
</evidence>
<proteinExistence type="predicted"/>
<feature type="region of interest" description="Disordered" evidence="1">
    <location>
        <begin position="348"/>
        <end position="409"/>
    </location>
</feature>
<gene>
    <name evidence="2" type="ORF">DCM83_28725</name>
</gene>
<evidence type="ECO:0000313" key="2">
    <source>
        <dbReference type="EMBL" id="UUO68809.1"/>
    </source>
</evidence>
<accession>A0AAE9NFB9</accession>
<dbReference type="AlphaFoldDB" id="A0AAE9NFB9"/>
<feature type="compositionally biased region" description="Polar residues" evidence="1">
    <location>
        <begin position="397"/>
        <end position="409"/>
    </location>
</feature>
<dbReference type="InterPro" id="IPR032871">
    <property type="entry name" value="AHH_dom_containing"/>
</dbReference>
<evidence type="ECO:0000313" key="3">
    <source>
        <dbReference type="Proteomes" id="UP001058872"/>
    </source>
</evidence>
<feature type="region of interest" description="Disordered" evidence="1">
    <location>
        <begin position="429"/>
        <end position="449"/>
    </location>
</feature>
<sequence length="550" mass="59718">MSIFSDHHIIPESCRDHRAFRGIDKQTFDIDSPANRIYLPANRELAAKLNVSPHPGGHVGPYKSLVCKKLDQIAKTESPEERLAEIKTLIDAMRVGFLNGHLYPNVPIDKTREDIVEWIEKIVTDPKAYRDQYPDLLRTIGDIERRGTGAGQDHLIKWLLYLDHPERQKLIDEAIARNRDVNVTAGNRDLRGTNWSKFEVFDPSSDIRHTPGIAPVNPSDFPPLSGYNSPSLGGLNEREGFARSDPRFTRALPPFPQLDPNEQQIGRLPPTTAAPSDPLVLQSDPHSGVTNPYYENPLAGGASPERDILPWLAGGAAVLAAPLLAPPSLLPWLLGVGGIFAVTRVANAEDSSPGTTEGATAPRGGVFSTEAPAHDTIGNGFRVDDGASSRGSSASSTFGRQPGATSSIDPKTIASVFADRFGNWASTPDGSVPAENVDNVPDTPAHGTVAPENVRRLTRTNESNAGSVFASGSAPVPYLPSTEFNERFGNWTVPIAGSRRPQPNKPIGFFADEPSYFVPPPIFDVDNPGNSRTEAGEWFSRWIRPLLPPQ</sequence>
<dbReference type="RefSeq" id="WP_257175730.1">
    <property type="nucleotide sequence ID" value="NZ_CP028989.1"/>
</dbReference>
<feature type="region of interest" description="Disordered" evidence="1">
    <location>
        <begin position="206"/>
        <end position="227"/>
    </location>
</feature>
<protein>
    <submittedName>
        <fullName evidence="2">Uncharacterized protein</fullName>
    </submittedName>
</protein>
<organism evidence="2 3">
    <name type="scientific">Bradyrhizobium betae</name>
    <dbReference type="NCBI Taxonomy" id="244734"/>
    <lineage>
        <taxon>Bacteria</taxon>
        <taxon>Pseudomonadati</taxon>
        <taxon>Pseudomonadota</taxon>
        <taxon>Alphaproteobacteria</taxon>
        <taxon>Hyphomicrobiales</taxon>
        <taxon>Nitrobacteraceae</taxon>
        <taxon>Bradyrhizobium</taxon>
    </lineage>
</organism>
<feature type="compositionally biased region" description="Polar residues" evidence="1">
    <location>
        <begin position="349"/>
        <end position="358"/>
    </location>
</feature>
<reference evidence="2" key="1">
    <citation type="submission" date="2018-04" db="EMBL/GenBank/DDBJ databases">
        <title>Genomes of Endosymbiotic and Endophytic Bradyrhizobium Publication status.</title>
        <authorList>
            <person name="Guha S."/>
            <person name="Jorrin B."/>
            <person name="Sarkar M."/>
            <person name="Poole P.S."/>
            <person name="DasGupta M."/>
        </authorList>
    </citation>
    <scope>NUCLEOTIDE SEQUENCE</scope>
    <source>
        <strain evidence="2">WBOS16</strain>
    </source>
</reference>
<dbReference type="Proteomes" id="UP001058872">
    <property type="component" value="Chromosome"/>
</dbReference>
<name>A0AAE9NFB9_9BRAD</name>
<dbReference type="Pfam" id="PF14412">
    <property type="entry name" value="AHH"/>
    <property type="match status" value="1"/>
</dbReference>
<feature type="region of interest" description="Disordered" evidence="1">
    <location>
        <begin position="252"/>
        <end position="286"/>
    </location>
</feature>
<dbReference type="EMBL" id="CP028989">
    <property type="protein sequence ID" value="UUO68809.1"/>
    <property type="molecule type" value="Genomic_DNA"/>
</dbReference>